<dbReference type="SUPFAM" id="SSF51430">
    <property type="entry name" value="NAD(P)-linked oxidoreductase"/>
    <property type="match status" value="1"/>
</dbReference>
<dbReference type="PROSITE" id="PS00798">
    <property type="entry name" value="ALDOKETO_REDUCTASE_1"/>
    <property type="match status" value="1"/>
</dbReference>
<dbReference type="CDD" id="cd19071">
    <property type="entry name" value="AKR_AKR1-5-like"/>
    <property type="match status" value="1"/>
</dbReference>
<dbReference type="InterPro" id="IPR036812">
    <property type="entry name" value="NAD(P)_OxRdtase_dom_sf"/>
</dbReference>
<name>A0AA48L9G4_9TREE</name>
<dbReference type="PIRSF" id="PIRSF000097">
    <property type="entry name" value="AKR"/>
    <property type="match status" value="1"/>
</dbReference>
<accession>A0AA48L9G4</accession>
<dbReference type="FunFam" id="3.20.20.100:FF:000002">
    <property type="entry name" value="2,5-diketo-D-gluconic acid reductase A"/>
    <property type="match status" value="1"/>
</dbReference>
<evidence type="ECO:0000256" key="1">
    <source>
        <dbReference type="ARBA" id="ARBA00023002"/>
    </source>
</evidence>
<reference evidence="6" key="1">
    <citation type="journal article" date="2023" name="BMC Genomics">
        <title>Chromosome-level genome assemblies of Cutaneotrichosporon spp. (Trichosporonales, Basidiomycota) reveal imbalanced evolution between nucleotide sequences and chromosome synteny.</title>
        <authorList>
            <person name="Kobayashi Y."/>
            <person name="Kayamori A."/>
            <person name="Aoki K."/>
            <person name="Shiwa Y."/>
            <person name="Matsutani M."/>
            <person name="Fujita N."/>
            <person name="Sugita T."/>
            <person name="Iwasaki W."/>
            <person name="Tanaka N."/>
            <person name="Takashima M."/>
        </authorList>
    </citation>
    <scope>NUCLEOTIDE SEQUENCE</scope>
    <source>
        <strain evidence="6">HIS019</strain>
    </source>
</reference>
<feature type="active site" description="Proton donor" evidence="2">
    <location>
        <position position="56"/>
    </location>
</feature>
<evidence type="ECO:0000313" key="7">
    <source>
        <dbReference type="Proteomes" id="UP001233271"/>
    </source>
</evidence>
<dbReference type="GeneID" id="85498173"/>
<dbReference type="Gene3D" id="3.20.20.100">
    <property type="entry name" value="NADP-dependent oxidoreductase domain"/>
    <property type="match status" value="1"/>
</dbReference>
<dbReference type="InterPro" id="IPR023210">
    <property type="entry name" value="NADP_OxRdtase_dom"/>
</dbReference>
<evidence type="ECO:0000313" key="6">
    <source>
        <dbReference type="EMBL" id="BEI94303.1"/>
    </source>
</evidence>
<dbReference type="GO" id="GO:0016616">
    <property type="term" value="F:oxidoreductase activity, acting on the CH-OH group of donors, NAD or NADP as acceptor"/>
    <property type="evidence" value="ECO:0007669"/>
    <property type="project" value="UniProtKB-ARBA"/>
</dbReference>
<evidence type="ECO:0000256" key="4">
    <source>
        <dbReference type="PIRSR" id="PIRSR000097-3"/>
    </source>
</evidence>
<dbReference type="PRINTS" id="PR00069">
    <property type="entry name" value="ALDKETRDTASE"/>
</dbReference>
<evidence type="ECO:0000256" key="2">
    <source>
        <dbReference type="PIRSR" id="PIRSR000097-1"/>
    </source>
</evidence>
<feature type="site" description="Lowers pKa of active site Tyr" evidence="4">
    <location>
        <position position="81"/>
    </location>
</feature>
<evidence type="ECO:0000259" key="5">
    <source>
        <dbReference type="Pfam" id="PF00248"/>
    </source>
</evidence>
<dbReference type="Pfam" id="PF00248">
    <property type="entry name" value="Aldo_ket_red"/>
    <property type="match status" value="1"/>
</dbReference>
<gene>
    <name evidence="6" type="ORF">CcaverHIS019_0607620</name>
</gene>
<protein>
    <recommendedName>
        <fullName evidence="5">NADP-dependent oxidoreductase domain-containing protein</fullName>
    </recommendedName>
</protein>
<feature type="domain" description="NADP-dependent oxidoreductase" evidence="5">
    <location>
        <begin position="24"/>
        <end position="280"/>
    </location>
</feature>
<dbReference type="PROSITE" id="PS00062">
    <property type="entry name" value="ALDOKETO_REDUCTASE_2"/>
    <property type="match status" value="1"/>
</dbReference>
<dbReference type="KEGG" id="ccac:CcaHIS019_0607620"/>
<dbReference type="PROSITE" id="PS00063">
    <property type="entry name" value="ALDOKETO_REDUCTASE_3"/>
    <property type="match status" value="1"/>
</dbReference>
<dbReference type="Proteomes" id="UP001233271">
    <property type="component" value="Chromosome 6"/>
</dbReference>
<dbReference type="RefSeq" id="XP_060459568.1">
    <property type="nucleotide sequence ID" value="XM_060603257.1"/>
</dbReference>
<dbReference type="EMBL" id="AP028217">
    <property type="protein sequence ID" value="BEI94303.1"/>
    <property type="molecule type" value="Genomic_DNA"/>
</dbReference>
<keyword evidence="7" id="KW-1185">Reference proteome</keyword>
<organism evidence="6 7">
    <name type="scientific">Cutaneotrichosporon cavernicola</name>
    <dbReference type="NCBI Taxonomy" id="279322"/>
    <lineage>
        <taxon>Eukaryota</taxon>
        <taxon>Fungi</taxon>
        <taxon>Dikarya</taxon>
        <taxon>Basidiomycota</taxon>
        <taxon>Agaricomycotina</taxon>
        <taxon>Tremellomycetes</taxon>
        <taxon>Trichosporonales</taxon>
        <taxon>Trichosporonaceae</taxon>
        <taxon>Cutaneotrichosporon</taxon>
    </lineage>
</organism>
<evidence type="ECO:0000256" key="3">
    <source>
        <dbReference type="PIRSR" id="PIRSR000097-2"/>
    </source>
</evidence>
<proteinExistence type="predicted"/>
<keyword evidence="1" id="KW-0560">Oxidoreductase</keyword>
<sequence length="310" mass="34598">MVTTQAAPPSHITLPSGDQMPSMGLGCWQSPPEQLSRAVTHALVSGYRHIDGATIYGNEEALGEGVAKSAVPRSEIWITTKLWNTDHRPEDVRPALEKSLAALGTDYVDLWLMHYPCAMEPGDDIKVIDVDYVDTWKAMEECVRAGLARNIGVSNFSKSELERLLASATIKPALHQLERHPYLPQNAFMAFHKKIGMHVTAYSPLGNTNPSYGEQNTLPPIQENETVKRLANKYGIAPANVLISLQLSEWHSVLPKSVTPERIEQNLNVVQLTLEDIQAIYDSTKGLRHRYCDWSEVIGYKYYADLDDSD</sequence>
<dbReference type="AlphaFoldDB" id="A0AA48L9G4"/>
<dbReference type="InterPro" id="IPR020471">
    <property type="entry name" value="AKR"/>
</dbReference>
<dbReference type="PANTHER" id="PTHR11732">
    <property type="entry name" value="ALDO/KETO REDUCTASE"/>
    <property type="match status" value="1"/>
</dbReference>
<feature type="binding site" evidence="3">
    <location>
        <position position="114"/>
    </location>
    <ligand>
        <name>substrate</name>
    </ligand>
</feature>
<dbReference type="InterPro" id="IPR018170">
    <property type="entry name" value="Aldo/ket_reductase_CS"/>
</dbReference>